<dbReference type="GO" id="GO:0004798">
    <property type="term" value="F:dTMP kinase activity"/>
    <property type="evidence" value="ECO:0007669"/>
    <property type="project" value="UniProtKB-UniRule"/>
</dbReference>
<dbReference type="PROSITE" id="PS01331">
    <property type="entry name" value="THYMIDYLATE_KINASE"/>
    <property type="match status" value="1"/>
</dbReference>
<evidence type="ECO:0000256" key="10">
    <source>
        <dbReference type="ARBA" id="ARBA00048743"/>
    </source>
</evidence>
<dbReference type="Gene3D" id="3.40.50.300">
    <property type="entry name" value="P-loop containing nucleotide triphosphate hydrolases"/>
    <property type="match status" value="1"/>
</dbReference>
<dbReference type="EC" id="2.7.4.9" evidence="2 11"/>
<dbReference type="STRING" id="647113.Metok_0124"/>
<evidence type="ECO:0000256" key="2">
    <source>
        <dbReference type="ARBA" id="ARBA00012980"/>
    </source>
</evidence>
<evidence type="ECO:0000256" key="3">
    <source>
        <dbReference type="ARBA" id="ARBA00013355"/>
    </source>
</evidence>
<keyword evidence="6 11" id="KW-0547">Nucleotide-binding</keyword>
<dbReference type="EMBL" id="CP002792">
    <property type="protein sequence ID" value="AEH06120.1"/>
    <property type="molecule type" value="Genomic_DNA"/>
</dbReference>
<keyword evidence="8 11" id="KW-0067">ATP-binding</keyword>
<evidence type="ECO:0000259" key="12">
    <source>
        <dbReference type="Pfam" id="PF02223"/>
    </source>
</evidence>
<dbReference type="CDD" id="cd01672">
    <property type="entry name" value="TMPK"/>
    <property type="match status" value="1"/>
</dbReference>
<dbReference type="SUPFAM" id="SSF52540">
    <property type="entry name" value="P-loop containing nucleoside triphosphate hydrolases"/>
    <property type="match status" value="1"/>
</dbReference>
<dbReference type="PANTHER" id="PTHR10344:SF4">
    <property type="entry name" value="UMP-CMP KINASE 2, MITOCHONDRIAL"/>
    <property type="match status" value="1"/>
</dbReference>
<dbReference type="InterPro" id="IPR027417">
    <property type="entry name" value="P-loop_NTPase"/>
</dbReference>
<dbReference type="eggNOG" id="arCOG01891">
    <property type="taxonomic scope" value="Archaea"/>
</dbReference>
<keyword evidence="7 11" id="KW-0418">Kinase</keyword>
<proteinExistence type="inferred from homology"/>
<dbReference type="GO" id="GO:0006235">
    <property type="term" value="P:dTTP biosynthetic process"/>
    <property type="evidence" value="ECO:0007669"/>
    <property type="project" value="UniProtKB-UniRule"/>
</dbReference>
<feature type="binding site" evidence="11">
    <location>
        <begin position="10"/>
        <end position="17"/>
    </location>
    <ligand>
        <name>ATP</name>
        <dbReference type="ChEBI" id="CHEBI:30616"/>
    </ligand>
</feature>
<dbReference type="KEGG" id="mok:Metok_0124"/>
<feature type="domain" description="Thymidylate kinase-like" evidence="12">
    <location>
        <begin position="8"/>
        <end position="185"/>
    </location>
</feature>
<dbReference type="OrthoDB" id="43083at2157"/>
<comment type="similarity">
    <text evidence="1 11">Belongs to the thymidylate kinase family.</text>
</comment>
<evidence type="ECO:0000256" key="11">
    <source>
        <dbReference type="HAMAP-Rule" id="MF_00165"/>
    </source>
</evidence>
<evidence type="ECO:0000313" key="13">
    <source>
        <dbReference type="EMBL" id="AEH06120.1"/>
    </source>
</evidence>
<evidence type="ECO:0000313" key="14">
    <source>
        <dbReference type="Proteomes" id="UP000009296"/>
    </source>
</evidence>
<dbReference type="GO" id="GO:0006233">
    <property type="term" value="P:dTDP biosynthetic process"/>
    <property type="evidence" value="ECO:0007669"/>
    <property type="project" value="InterPro"/>
</dbReference>
<sequence length="195" mass="22605">MANKFIVFEGIDGSGKTTQSKLLAEKINGKYTCEPTNGDIGKLIRDILSGKKCEKETLALLFAADRVEHVVDIEQHLKKTHIVCDRYVYSSMVYQAIQGIDLNFIMNINQFAKKPDILIFLDVDVEESFKRMNGKNKEIFENKEMLNKVRAKYYEIIKKRLFEPKYGYIKINTTGKSIEEVHDNILTELREKNIF</sequence>
<comment type="catalytic activity">
    <reaction evidence="10 11">
        <text>dTMP + ATP = dTDP + ADP</text>
        <dbReference type="Rhea" id="RHEA:13517"/>
        <dbReference type="ChEBI" id="CHEBI:30616"/>
        <dbReference type="ChEBI" id="CHEBI:58369"/>
        <dbReference type="ChEBI" id="CHEBI:63528"/>
        <dbReference type="ChEBI" id="CHEBI:456216"/>
        <dbReference type="EC" id="2.7.4.9"/>
    </reaction>
</comment>
<dbReference type="GO" id="GO:0005737">
    <property type="term" value="C:cytoplasm"/>
    <property type="evidence" value="ECO:0007669"/>
    <property type="project" value="TreeGrafter"/>
</dbReference>
<name>F8AMZ7_METOI</name>
<reference evidence="13" key="1">
    <citation type="submission" date="2011-05" db="EMBL/GenBank/DDBJ databases">
        <title>Complete sequence of chromosome of Methanothermococcus okinawensis IH1.</title>
        <authorList>
            <consortium name="US DOE Joint Genome Institute"/>
            <person name="Lucas S."/>
            <person name="Han J."/>
            <person name="Lapidus A."/>
            <person name="Cheng J.-F."/>
            <person name="Goodwin L."/>
            <person name="Pitluck S."/>
            <person name="Peters L."/>
            <person name="Mikhailova N."/>
            <person name="Held B."/>
            <person name="Han C."/>
            <person name="Tapia R."/>
            <person name="Land M."/>
            <person name="Hauser L."/>
            <person name="Kyrpides N."/>
            <person name="Ivanova N."/>
            <person name="Pagani I."/>
            <person name="Sieprawska-Lupa M."/>
            <person name="Takai K."/>
            <person name="Miyazaki J."/>
            <person name="Whitman W."/>
            <person name="Woyke T."/>
        </authorList>
    </citation>
    <scope>NUCLEOTIDE SEQUENCE</scope>
    <source>
        <strain evidence="13">IH1</strain>
    </source>
</reference>
<dbReference type="GO" id="GO:0006227">
    <property type="term" value="P:dUDP biosynthetic process"/>
    <property type="evidence" value="ECO:0007669"/>
    <property type="project" value="TreeGrafter"/>
</dbReference>
<dbReference type="GO" id="GO:0005524">
    <property type="term" value="F:ATP binding"/>
    <property type="evidence" value="ECO:0007669"/>
    <property type="project" value="UniProtKB-UniRule"/>
</dbReference>
<organism evidence="13 14">
    <name type="scientific">Methanothermococcus okinawensis (strain DSM 14208 / JCM 11175 / IH1)</name>
    <dbReference type="NCBI Taxonomy" id="647113"/>
    <lineage>
        <taxon>Archaea</taxon>
        <taxon>Methanobacteriati</taxon>
        <taxon>Methanobacteriota</taxon>
        <taxon>Methanomada group</taxon>
        <taxon>Methanococci</taxon>
        <taxon>Methanococcales</taxon>
        <taxon>Methanococcaceae</taxon>
        <taxon>Methanothermococcus</taxon>
    </lineage>
</organism>
<dbReference type="Pfam" id="PF02223">
    <property type="entry name" value="Thymidylate_kin"/>
    <property type="match status" value="1"/>
</dbReference>
<accession>F8AMZ7</accession>
<evidence type="ECO:0000256" key="8">
    <source>
        <dbReference type="ARBA" id="ARBA00022840"/>
    </source>
</evidence>
<evidence type="ECO:0000256" key="7">
    <source>
        <dbReference type="ARBA" id="ARBA00022777"/>
    </source>
</evidence>
<protein>
    <recommendedName>
        <fullName evidence="3 11">Probable thymidylate kinase</fullName>
        <ecNumber evidence="2 11">2.7.4.9</ecNumber>
    </recommendedName>
    <alternativeName>
        <fullName evidence="9 11">dTMP kinase</fullName>
    </alternativeName>
</protein>
<dbReference type="Proteomes" id="UP000009296">
    <property type="component" value="Chromosome"/>
</dbReference>
<evidence type="ECO:0000256" key="5">
    <source>
        <dbReference type="ARBA" id="ARBA00022727"/>
    </source>
</evidence>
<dbReference type="PANTHER" id="PTHR10344">
    <property type="entry name" value="THYMIDYLATE KINASE"/>
    <property type="match status" value="1"/>
</dbReference>
<dbReference type="RefSeq" id="WP_013866306.1">
    <property type="nucleotide sequence ID" value="NC_015636.1"/>
</dbReference>
<evidence type="ECO:0000256" key="9">
    <source>
        <dbReference type="ARBA" id="ARBA00029962"/>
    </source>
</evidence>
<keyword evidence="5 11" id="KW-0545">Nucleotide biosynthesis</keyword>
<evidence type="ECO:0000256" key="1">
    <source>
        <dbReference type="ARBA" id="ARBA00009776"/>
    </source>
</evidence>
<evidence type="ECO:0000256" key="6">
    <source>
        <dbReference type="ARBA" id="ARBA00022741"/>
    </source>
</evidence>
<keyword evidence="14" id="KW-1185">Reference proteome</keyword>
<gene>
    <name evidence="11" type="primary">tmk</name>
    <name evidence="13" type="ordered locus">Metok_0124</name>
</gene>
<dbReference type="GeneID" id="10772240"/>
<dbReference type="InterPro" id="IPR018095">
    <property type="entry name" value="Thymidylate_kin_CS"/>
</dbReference>
<dbReference type="InterPro" id="IPR018094">
    <property type="entry name" value="Thymidylate_kinase"/>
</dbReference>
<dbReference type="HOGENOM" id="CLU_049131_1_3_2"/>
<dbReference type="HAMAP" id="MF_00165">
    <property type="entry name" value="Thymidylate_kinase"/>
    <property type="match status" value="1"/>
</dbReference>
<dbReference type="InterPro" id="IPR039430">
    <property type="entry name" value="Thymidylate_kin-like_dom"/>
</dbReference>
<dbReference type="NCBIfam" id="TIGR00041">
    <property type="entry name" value="DTMP_kinase"/>
    <property type="match status" value="1"/>
</dbReference>
<dbReference type="AlphaFoldDB" id="F8AMZ7"/>
<evidence type="ECO:0000256" key="4">
    <source>
        <dbReference type="ARBA" id="ARBA00022679"/>
    </source>
</evidence>
<keyword evidence="4 11" id="KW-0808">Transferase</keyword>